<evidence type="ECO:0000256" key="9">
    <source>
        <dbReference type="RuleBase" id="RU365045"/>
    </source>
</evidence>
<evidence type="ECO:0000256" key="3">
    <source>
        <dbReference type="ARBA" id="ARBA00010712"/>
    </source>
</evidence>
<organism evidence="11 12">
    <name type="scientific">Nocardia ninae NBRC 108245</name>
    <dbReference type="NCBI Taxonomy" id="1210091"/>
    <lineage>
        <taxon>Bacteria</taxon>
        <taxon>Bacillati</taxon>
        <taxon>Actinomycetota</taxon>
        <taxon>Actinomycetes</taxon>
        <taxon>Mycobacteriales</taxon>
        <taxon>Nocardiaceae</taxon>
        <taxon>Nocardia</taxon>
    </lineage>
</organism>
<dbReference type="InterPro" id="IPR012772">
    <property type="entry name" value="Ectoine_EctA"/>
</dbReference>
<dbReference type="InterPro" id="IPR000182">
    <property type="entry name" value="GNAT_dom"/>
</dbReference>
<evidence type="ECO:0000313" key="11">
    <source>
        <dbReference type="EMBL" id="GEM36402.1"/>
    </source>
</evidence>
<evidence type="ECO:0000313" key="12">
    <source>
        <dbReference type="Proteomes" id="UP000321424"/>
    </source>
</evidence>
<gene>
    <name evidence="9 11" type="primary">ectA</name>
    <name evidence="11" type="ORF">NN4_09210</name>
</gene>
<dbReference type="Proteomes" id="UP000321424">
    <property type="component" value="Unassembled WGS sequence"/>
</dbReference>
<dbReference type="EC" id="2.3.1.178" evidence="4 9"/>
<keyword evidence="12" id="KW-1185">Reference proteome</keyword>
<keyword evidence="6 9" id="KW-0808">Transferase</keyword>
<evidence type="ECO:0000256" key="6">
    <source>
        <dbReference type="ARBA" id="ARBA00022679"/>
    </source>
</evidence>
<dbReference type="NCBIfam" id="TIGR02406">
    <property type="entry name" value="ectoine_EctA"/>
    <property type="match status" value="1"/>
</dbReference>
<dbReference type="UniPathway" id="UPA00067">
    <property type="reaction ID" value="UER00122"/>
</dbReference>
<comment type="pathway">
    <text evidence="2 9">Amine and polyamine biosynthesis; ectoine biosynthesis; L-ectoine from L-aspartate 4-semialdehyde: step 2/3.</text>
</comment>
<proteinExistence type="inferred from homology"/>
<keyword evidence="7 9" id="KW-0012">Acyltransferase</keyword>
<comment type="function">
    <text evidence="1 9">Catalyzes the acetylation of L-2,4-diaminobutyrate (DABA) to gamma-N-acetyl-alpha,gamma-diaminobutyric acid (ADABA) with acetyl coenzyme A.</text>
</comment>
<dbReference type="PANTHER" id="PTHR43072:SF60">
    <property type="entry name" value="L-2,4-DIAMINOBUTYRIC ACID ACETYLTRANSFERASE"/>
    <property type="match status" value="1"/>
</dbReference>
<dbReference type="InterPro" id="IPR016181">
    <property type="entry name" value="Acyl_CoA_acyltransferase"/>
</dbReference>
<dbReference type="Gene3D" id="3.40.630.30">
    <property type="match status" value="1"/>
</dbReference>
<evidence type="ECO:0000256" key="4">
    <source>
        <dbReference type="ARBA" id="ARBA00012355"/>
    </source>
</evidence>
<dbReference type="GO" id="GO:0019491">
    <property type="term" value="P:ectoine biosynthetic process"/>
    <property type="evidence" value="ECO:0007669"/>
    <property type="project" value="UniProtKB-UniPathway"/>
</dbReference>
<sequence>MTLPTLNTAELERIRVEQAAAALGSVPARKQTGPAVVLRAPRVADGAQLWRIAKDSEVLDTNSSYAYVLWCRDFATTSVVAEVNGRVVGFVIGYLRPQAPDTVFVWQVAVDRAQQGKGTGAQLLHALLNNVAAQGVSKLETTISPDNAASIALFTSVARRRDARITKRPLFDAGVFPDSHAPEDLYLIAPTARTTQEDHR</sequence>
<dbReference type="RefSeq" id="WP_147128675.1">
    <property type="nucleotide sequence ID" value="NZ_BJXA01000003.1"/>
</dbReference>
<dbReference type="GO" id="GO:0033816">
    <property type="term" value="F:diaminobutyrate acetyltransferase activity"/>
    <property type="evidence" value="ECO:0007669"/>
    <property type="project" value="UniProtKB-EC"/>
</dbReference>
<evidence type="ECO:0000256" key="1">
    <source>
        <dbReference type="ARBA" id="ARBA00003741"/>
    </source>
</evidence>
<name>A0A511M6Z1_9NOCA</name>
<dbReference type="EMBL" id="BJXA01000003">
    <property type="protein sequence ID" value="GEM36402.1"/>
    <property type="molecule type" value="Genomic_DNA"/>
</dbReference>
<evidence type="ECO:0000259" key="10">
    <source>
        <dbReference type="PROSITE" id="PS51186"/>
    </source>
</evidence>
<evidence type="ECO:0000256" key="2">
    <source>
        <dbReference type="ARBA" id="ARBA00004978"/>
    </source>
</evidence>
<dbReference type="Pfam" id="PF00583">
    <property type="entry name" value="Acetyltransf_1"/>
    <property type="match status" value="1"/>
</dbReference>
<evidence type="ECO:0000256" key="5">
    <source>
        <dbReference type="ARBA" id="ARBA00017935"/>
    </source>
</evidence>
<evidence type="ECO:0000256" key="7">
    <source>
        <dbReference type="ARBA" id="ARBA00023315"/>
    </source>
</evidence>
<dbReference type="SUPFAM" id="SSF55729">
    <property type="entry name" value="Acyl-CoA N-acyltransferases (Nat)"/>
    <property type="match status" value="1"/>
</dbReference>
<comment type="similarity">
    <text evidence="3 9">Belongs to the acetyltransferase family. EctA subfamily.</text>
</comment>
<comment type="catalytic activity">
    <reaction evidence="8 9">
        <text>L-2,4-diaminobutanoate + acetyl-CoA = (2S)-4-acetamido-2-aminobutanoate + CoA + H(+)</text>
        <dbReference type="Rhea" id="RHEA:16901"/>
        <dbReference type="ChEBI" id="CHEBI:15378"/>
        <dbReference type="ChEBI" id="CHEBI:57287"/>
        <dbReference type="ChEBI" id="CHEBI:57288"/>
        <dbReference type="ChEBI" id="CHEBI:58761"/>
        <dbReference type="ChEBI" id="CHEBI:58929"/>
        <dbReference type="EC" id="2.3.1.178"/>
    </reaction>
</comment>
<dbReference type="PANTHER" id="PTHR43072">
    <property type="entry name" value="N-ACETYLTRANSFERASE"/>
    <property type="match status" value="1"/>
</dbReference>
<dbReference type="OrthoDB" id="2436196at2"/>
<accession>A0A511M6Z1</accession>
<protein>
    <recommendedName>
        <fullName evidence="5 9">L-2,4-diaminobutyric acid acetyltransferase</fullName>
        <shortName evidence="9">DABA acetyltransferase</shortName>
        <ecNumber evidence="4 9">2.3.1.178</ecNumber>
    </recommendedName>
</protein>
<comment type="caution">
    <text evidence="11">The sequence shown here is derived from an EMBL/GenBank/DDBJ whole genome shotgun (WGS) entry which is preliminary data.</text>
</comment>
<reference evidence="11 12" key="1">
    <citation type="submission" date="2019-07" db="EMBL/GenBank/DDBJ databases">
        <title>Whole genome shotgun sequence of Nocardia ninae NBRC 108245.</title>
        <authorList>
            <person name="Hosoyama A."/>
            <person name="Uohara A."/>
            <person name="Ohji S."/>
            <person name="Ichikawa N."/>
        </authorList>
    </citation>
    <scope>NUCLEOTIDE SEQUENCE [LARGE SCALE GENOMIC DNA]</scope>
    <source>
        <strain evidence="11 12">NBRC 108245</strain>
    </source>
</reference>
<dbReference type="CDD" id="cd04301">
    <property type="entry name" value="NAT_SF"/>
    <property type="match status" value="1"/>
</dbReference>
<dbReference type="AlphaFoldDB" id="A0A511M6Z1"/>
<feature type="domain" description="N-acetyltransferase" evidence="10">
    <location>
        <begin position="36"/>
        <end position="193"/>
    </location>
</feature>
<dbReference type="PROSITE" id="PS51186">
    <property type="entry name" value="GNAT"/>
    <property type="match status" value="1"/>
</dbReference>
<evidence type="ECO:0000256" key="8">
    <source>
        <dbReference type="ARBA" id="ARBA00048924"/>
    </source>
</evidence>